<name>A0A931PW40_FIMGI</name>
<gene>
    <name evidence="1" type="ORF">HYR64_07325</name>
</gene>
<evidence type="ECO:0000313" key="1">
    <source>
        <dbReference type="EMBL" id="MBI1756900.1"/>
    </source>
</evidence>
<dbReference type="Proteomes" id="UP000727962">
    <property type="component" value="Unassembled WGS sequence"/>
</dbReference>
<comment type="caution">
    <text evidence="1">The sequence shown here is derived from an EMBL/GenBank/DDBJ whole genome shotgun (WGS) entry which is preliminary data.</text>
</comment>
<sequence length="305" mass="33814">MRYSLLVFIVIALFNMSCEARKELMTISISPDGEPGAFVVCISCYGGAKSFIVKSDSVGPLSAVGYSELLRQDDGRWVGVKAESMELVLLDPELAVVKPLSVKGINITLARAPHSVLMVDYLKWRKRPLGGWARLDASLRTYDYSKGVSEDVDTGYMNIDSSCVEAAGGIVVIGELMDESSVDDKPWLLRYSGGKWKRSPVKCQDQLFSLRSKFDSGEFLAMRQVQIPGRLAYVHELCRVSLDAGMNKLTSERIAEFPYTREVVLDSSKKFCAASVEVNGNQKIMLYDLIKGKRIKEIDVASLVE</sequence>
<evidence type="ECO:0000313" key="2">
    <source>
        <dbReference type="Proteomes" id="UP000727962"/>
    </source>
</evidence>
<organism evidence="1 2">
    <name type="scientific">Fimbriimonas ginsengisoli</name>
    <dbReference type="NCBI Taxonomy" id="1005039"/>
    <lineage>
        <taxon>Bacteria</taxon>
        <taxon>Bacillati</taxon>
        <taxon>Armatimonadota</taxon>
        <taxon>Fimbriimonadia</taxon>
        <taxon>Fimbriimonadales</taxon>
        <taxon>Fimbriimonadaceae</taxon>
        <taxon>Fimbriimonas</taxon>
    </lineage>
</organism>
<accession>A0A931PW40</accession>
<proteinExistence type="predicted"/>
<dbReference type="AlphaFoldDB" id="A0A931PW40"/>
<dbReference type="EMBL" id="JACOSL010000043">
    <property type="protein sequence ID" value="MBI1756900.1"/>
    <property type="molecule type" value="Genomic_DNA"/>
</dbReference>
<protein>
    <submittedName>
        <fullName evidence="1">Uncharacterized protein</fullName>
    </submittedName>
</protein>
<reference evidence="1" key="1">
    <citation type="submission" date="2020-07" db="EMBL/GenBank/DDBJ databases">
        <title>Huge and variable diversity of episymbiotic CPR bacteria and DPANN archaea in groundwater ecosystems.</title>
        <authorList>
            <person name="He C.Y."/>
            <person name="Keren R."/>
            <person name="Whittaker M."/>
            <person name="Farag I.F."/>
            <person name="Doudna J."/>
            <person name="Cate J.H.D."/>
            <person name="Banfield J.F."/>
        </authorList>
    </citation>
    <scope>NUCLEOTIDE SEQUENCE</scope>
    <source>
        <strain evidence="1">NC_groundwater_17_Pr7_B-0.1um_64_12</strain>
    </source>
</reference>